<accession>A0A8K0CET2</accession>
<gene>
    <name evidence="2" type="ORF">ILUMI_20159</name>
</gene>
<feature type="compositionally biased region" description="Basic and acidic residues" evidence="1">
    <location>
        <begin position="10"/>
        <end position="26"/>
    </location>
</feature>
<feature type="region of interest" description="Disordered" evidence="1">
    <location>
        <begin position="40"/>
        <end position="65"/>
    </location>
</feature>
<protein>
    <submittedName>
        <fullName evidence="2">Uncharacterized protein</fullName>
    </submittedName>
</protein>
<dbReference type="AlphaFoldDB" id="A0A8K0CET2"/>
<name>A0A8K0CET2_IGNLU</name>
<evidence type="ECO:0000313" key="2">
    <source>
        <dbReference type="EMBL" id="KAF2886014.1"/>
    </source>
</evidence>
<proteinExistence type="predicted"/>
<feature type="region of interest" description="Disordered" evidence="1">
    <location>
        <begin position="1"/>
        <end position="26"/>
    </location>
</feature>
<reference evidence="2" key="1">
    <citation type="submission" date="2019-08" db="EMBL/GenBank/DDBJ databases">
        <title>The genome of the North American firefly Photinus pyralis.</title>
        <authorList>
            <consortium name="Photinus pyralis genome working group"/>
            <person name="Fallon T.R."/>
            <person name="Sander Lower S.E."/>
            <person name="Weng J.-K."/>
        </authorList>
    </citation>
    <scope>NUCLEOTIDE SEQUENCE</scope>
    <source>
        <strain evidence="2">TRF0915ILg1</strain>
        <tissue evidence="2">Whole body</tissue>
    </source>
</reference>
<feature type="non-terminal residue" evidence="2">
    <location>
        <position position="1"/>
    </location>
</feature>
<evidence type="ECO:0000313" key="3">
    <source>
        <dbReference type="Proteomes" id="UP000801492"/>
    </source>
</evidence>
<comment type="caution">
    <text evidence="2">The sequence shown here is derived from an EMBL/GenBank/DDBJ whole genome shotgun (WGS) entry which is preliminary data.</text>
</comment>
<dbReference type="EMBL" id="VTPC01088912">
    <property type="protein sequence ID" value="KAF2886014.1"/>
    <property type="molecule type" value="Genomic_DNA"/>
</dbReference>
<dbReference type="Proteomes" id="UP000801492">
    <property type="component" value="Unassembled WGS sequence"/>
</dbReference>
<keyword evidence="3" id="KW-1185">Reference proteome</keyword>
<organism evidence="2 3">
    <name type="scientific">Ignelater luminosus</name>
    <name type="common">Cucubano</name>
    <name type="synonym">Pyrophorus luminosus</name>
    <dbReference type="NCBI Taxonomy" id="2038154"/>
    <lineage>
        <taxon>Eukaryota</taxon>
        <taxon>Metazoa</taxon>
        <taxon>Ecdysozoa</taxon>
        <taxon>Arthropoda</taxon>
        <taxon>Hexapoda</taxon>
        <taxon>Insecta</taxon>
        <taxon>Pterygota</taxon>
        <taxon>Neoptera</taxon>
        <taxon>Endopterygota</taxon>
        <taxon>Coleoptera</taxon>
        <taxon>Polyphaga</taxon>
        <taxon>Elateriformia</taxon>
        <taxon>Elateroidea</taxon>
        <taxon>Elateridae</taxon>
        <taxon>Agrypninae</taxon>
        <taxon>Pyrophorini</taxon>
        <taxon>Ignelater</taxon>
    </lineage>
</organism>
<sequence>NTLTNNECETENKQLHQNNQEKQKLEERTKKEIIEIIKKSKNNKSPGEDGITIEQMKYSSEKIID</sequence>
<evidence type="ECO:0000256" key="1">
    <source>
        <dbReference type="SAM" id="MobiDB-lite"/>
    </source>
</evidence>